<dbReference type="CDD" id="cd00751">
    <property type="entry name" value="thiolase"/>
    <property type="match status" value="1"/>
</dbReference>
<accession>A0ABP4WM60</accession>
<dbReference type="InterPro" id="IPR002155">
    <property type="entry name" value="Thiolase"/>
</dbReference>
<dbReference type="PANTHER" id="PTHR42689:SF1">
    <property type="entry name" value="ACETYL-COA ACYLTRANSFERASE FADA2 (3-KETOACYL-COA THIOLASE) (BETA-KETOTHIOLASE)-RELATED"/>
    <property type="match status" value="1"/>
</dbReference>
<evidence type="ECO:0000313" key="2">
    <source>
        <dbReference type="EMBL" id="GAA1755083.1"/>
    </source>
</evidence>
<name>A0ABP4WM60_9MICO</name>
<dbReference type="SUPFAM" id="SSF53901">
    <property type="entry name" value="Thiolase-like"/>
    <property type="match status" value="1"/>
</dbReference>
<dbReference type="EMBL" id="BAAAPN010000034">
    <property type="protein sequence ID" value="GAA1755083.1"/>
    <property type="molecule type" value="Genomic_DNA"/>
</dbReference>
<evidence type="ECO:0000259" key="1">
    <source>
        <dbReference type="Pfam" id="PF00108"/>
    </source>
</evidence>
<comment type="caution">
    <text evidence="2">The sequence shown here is derived from an EMBL/GenBank/DDBJ whole genome shotgun (WGS) entry which is preliminary data.</text>
</comment>
<protein>
    <submittedName>
        <fullName evidence="2">Acetyl-CoA C-acetyltransferase</fullName>
    </submittedName>
</protein>
<gene>
    <name evidence="2" type="ORF">GCM10009810_13590</name>
</gene>
<organism evidence="2 3">
    <name type="scientific">Nostocoides vanveenii</name>
    <dbReference type="NCBI Taxonomy" id="330835"/>
    <lineage>
        <taxon>Bacteria</taxon>
        <taxon>Bacillati</taxon>
        <taxon>Actinomycetota</taxon>
        <taxon>Actinomycetes</taxon>
        <taxon>Micrococcales</taxon>
        <taxon>Intrasporangiaceae</taxon>
        <taxon>Nostocoides</taxon>
    </lineage>
</organism>
<dbReference type="InterPro" id="IPR020616">
    <property type="entry name" value="Thiolase_N"/>
</dbReference>
<dbReference type="Gene3D" id="3.40.47.10">
    <property type="match status" value="1"/>
</dbReference>
<proteinExistence type="predicted"/>
<dbReference type="InterPro" id="IPR016039">
    <property type="entry name" value="Thiolase-like"/>
</dbReference>
<dbReference type="Pfam" id="PF00108">
    <property type="entry name" value="Thiolase_N"/>
    <property type="match status" value="1"/>
</dbReference>
<keyword evidence="3" id="KW-1185">Reference proteome</keyword>
<feature type="domain" description="Thiolase N-terminal" evidence="1">
    <location>
        <begin position="10"/>
        <end position="275"/>
    </location>
</feature>
<sequence>MPPGPPQRAAVLGGNRIPFARQFGPYPEATNQDMLTAALDGLVARFGLAGERLGEVVAGAVVRHSRDLSLTREAVLSSALAATTPAYDVQQACGTGLQATMLLANKIALGQIDAGVSGGVESASDAPVTVSEPLRRSLFRAAAGRSTAAKAKALAGIRPTHLSIATPTNGEPRTGLSMGEHMAITAREWGIGREDQDALAAASHQRLAAAYERGFFDDLITPYLGLSRDQNLRPDSTPEKLATLRPAFGKGDRATLTAGNSTPMTDGASTVLLATDRWAQDRGLRPLAYVVDGETAAVDFVTGRDGLLTAPVFALPRLLAHGDATAGLRARRDPRGLRRHRPHHARGLGVRRILPGPTGPGCADRGARQQAPECQGLIPRGRAPVRRDWRPNRRVTGKDAAREGNRGAGIDFDLRRRVAKVC</sequence>
<dbReference type="NCBIfam" id="TIGR01930">
    <property type="entry name" value="AcCoA-C-Actrans"/>
    <property type="match status" value="1"/>
</dbReference>
<reference evidence="3" key="1">
    <citation type="journal article" date="2019" name="Int. J. Syst. Evol. Microbiol.">
        <title>The Global Catalogue of Microorganisms (GCM) 10K type strain sequencing project: providing services to taxonomists for standard genome sequencing and annotation.</title>
        <authorList>
            <consortium name="The Broad Institute Genomics Platform"/>
            <consortium name="The Broad Institute Genome Sequencing Center for Infectious Disease"/>
            <person name="Wu L."/>
            <person name="Ma J."/>
        </authorList>
    </citation>
    <scope>NUCLEOTIDE SEQUENCE [LARGE SCALE GENOMIC DNA]</scope>
    <source>
        <strain evidence="3">JCM 15591</strain>
    </source>
</reference>
<dbReference type="Proteomes" id="UP001501475">
    <property type="component" value="Unassembled WGS sequence"/>
</dbReference>
<dbReference type="InterPro" id="IPR050521">
    <property type="entry name" value="3-ketoacyl-CoA_Thiolase"/>
</dbReference>
<dbReference type="PANTHER" id="PTHR42689">
    <property type="entry name" value="ACETYL-COA ACYLTRANSFERASE FADA2 (3-KETOACYL-COA THIOLASE) (BETA-KETOTHIOLASE)-RELATED"/>
    <property type="match status" value="1"/>
</dbReference>
<evidence type="ECO:0000313" key="3">
    <source>
        <dbReference type="Proteomes" id="UP001501475"/>
    </source>
</evidence>